<evidence type="ECO:0000256" key="3">
    <source>
        <dbReference type="ARBA" id="ARBA00008654"/>
    </source>
</evidence>
<dbReference type="GO" id="GO:0045329">
    <property type="term" value="P:carnitine biosynthetic process"/>
    <property type="evidence" value="ECO:0007669"/>
    <property type="project" value="UniProtKB-UniPathway"/>
</dbReference>
<dbReference type="AlphaFoldDB" id="U5H8D1"/>
<dbReference type="Gene3D" id="2.40.110.20">
    <property type="match status" value="1"/>
</dbReference>
<dbReference type="InterPro" id="IPR010376">
    <property type="entry name" value="GBBH-like_N"/>
</dbReference>
<comment type="cofactor">
    <cofactor evidence="1">
        <name>Fe(2+)</name>
        <dbReference type="ChEBI" id="CHEBI:29033"/>
    </cofactor>
</comment>
<evidence type="ECO:0000259" key="14">
    <source>
        <dbReference type="Pfam" id="PF02770"/>
    </source>
</evidence>
<evidence type="ECO:0000256" key="6">
    <source>
        <dbReference type="ARBA" id="ARBA00022723"/>
    </source>
</evidence>
<evidence type="ECO:0000313" key="17">
    <source>
        <dbReference type="EMBL" id="KDE06215.1"/>
    </source>
</evidence>
<dbReference type="Pfam" id="PF02668">
    <property type="entry name" value="TauD"/>
    <property type="match status" value="1"/>
</dbReference>
<dbReference type="InterPro" id="IPR006091">
    <property type="entry name" value="Acyl-CoA_Oxase/DH_mid-dom"/>
</dbReference>
<dbReference type="InterPro" id="IPR003819">
    <property type="entry name" value="TauD/TfdA-like"/>
</dbReference>
<dbReference type="Gene3D" id="3.30.2020.30">
    <property type="match status" value="1"/>
</dbReference>
<keyword evidence="10" id="KW-0560">Oxidoreductase</keyword>
<dbReference type="EnsemblFungi" id="MVLG_03494T0">
    <property type="protein sequence ID" value="MVLG_03494T0"/>
    <property type="gene ID" value="MVLG_03494"/>
</dbReference>
<dbReference type="GO" id="GO:0050353">
    <property type="term" value="F:trimethyllysine dioxygenase activity"/>
    <property type="evidence" value="ECO:0007669"/>
    <property type="project" value="InterPro"/>
</dbReference>
<dbReference type="Pfam" id="PF00441">
    <property type="entry name" value="Acyl-CoA_dh_1"/>
    <property type="match status" value="1"/>
</dbReference>
<evidence type="ECO:0000256" key="9">
    <source>
        <dbReference type="ARBA" id="ARBA00022964"/>
    </source>
</evidence>
<gene>
    <name evidence="17" type="ORF">MVLG_03494</name>
</gene>
<dbReference type="SUPFAM" id="SSF51197">
    <property type="entry name" value="Clavaminate synthase-like"/>
    <property type="match status" value="1"/>
</dbReference>
<keyword evidence="19" id="KW-1185">Reference proteome</keyword>
<proteinExistence type="inferred from homology"/>
<dbReference type="Gene3D" id="3.60.130.10">
    <property type="entry name" value="Clavaminate synthase-like"/>
    <property type="match status" value="1"/>
</dbReference>
<name>U5H8D1_USTV1</name>
<evidence type="ECO:0000259" key="12">
    <source>
        <dbReference type="Pfam" id="PF00441"/>
    </source>
</evidence>
<feature type="domain" description="TauD/TfdA-like" evidence="13">
    <location>
        <begin position="172"/>
        <end position="419"/>
    </location>
</feature>
<reference evidence="17" key="2">
    <citation type="submission" date="2010-11" db="EMBL/GenBank/DDBJ databases">
        <authorList>
            <consortium name="The Broad Institute Genome Sequencing Platform"/>
            <person name="Earl A."/>
            <person name="Ward D."/>
            <person name="Feldgarden M."/>
            <person name="Gevers D."/>
            <person name="Butler R."/>
            <person name="Young S.K."/>
            <person name="Zeng Q."/>
            <person name="Gargeya S."/>
            <person name="Fitzgerald M."/>
            <person name="Haas B."/>
            <person name="Abouelleil A."/>
            <person name="Alvarado L."/>
            <person name="Arachchi H.M."/>
            <person name="Berlin A."/>
            <person name="Brown A."/>
            <person name="Chapman S.B."/>
            <person name="Chen Z."/>
            <person name="Dunbar C."/>
            <person name="Freedman E."/>
            <person name="Gearin G."/>
            <person name="Gellesch M."/>
            <person name="Goldberg J."/>
            <person name="Griggs A."/>
            <person name="Gujja S."/>
            <person name="Heilman E."/>
            <person name="Heiman D."/>
            <person name="Howarth C."/>
            <person name="Larson L."/>
            <person name="Lui A."/>
            <person name="MacDonald P.J.P."/>
            <person name="Mehta T."/>
            <person name="Montmayeur A."/>
            <person name="Murphy C."/>
            <person name="Neiman D."/>
            <person name="Pearson M."/>
            <person name="Priest M."/>
            <person name="Roberts A."/>
            <person name="Saif S."/>
            <person name="Shea T."/>
            <person name="Shenoy N."/>
            <person name="Sisk P."/>
            <person name="Stolte C."/>
            <person name="Sykes S."/>
            <person name="White J."/>
            <person name="Yandava C."/>
            <person name="Wortman J."/>
            <person name="Nusbaum C."/>
            <person name="Birren B."/>
        </authorList>
    </citation>
    <scope>NUCLEOTIDE SEQUENCE</scope>
    <source>
        <strain evidence="17">P1A1 Lamole</strain>
    </source>
</reference>
<dbReference type="InterPro" id="IPR036250">
    <property type="entry name" value="AcylCo_DH-like_C"/>
</dbReference>
<dbReference type="PANTHER" id="PTHR42707:SF2">
    <property type="entry name" value="ACD11 DEHYDROGENASE"/>
    <property type="match status" value="1"/>
</dbReference>
<dbReference type="InterPro" id="IPR009075">
    <property type="entry name" value="AcylCo_DH/oxidase_C"/>
</dbReference>
<dbReference type="CDD" id="cd00250">
    <property type="entry name" value="CAS_like"/>
    <property type="match status" value="1"/>
</dbReference>
<comment type="similarity">
    <text evidence="3">Belongs to the gamma-BBH/TMLD family.</text>
</comment>
<dbReference type="Pfam" id="PF02770">
    <property type="entry name" value="Acyl-CoA_dh_M"/>
    <property type="match status" value="1"/>
</dbReference>
<feature type="domain" description="Adaptive response protein AidB N-terminal" evidence="16">
    <location>
        <begin position="526"/>
        <end position="623"/>
    </location>
</feature>
<dbReference type="InterPro" id="IPR052904">
    <property type="entry name" value="Acyl-CoA_dehydrogenase-like"/>
</dbReference>
<evidence type="ECO:0000256" key="4">
    <source>
        <dbReference type="ARBA" id="ARBA00009347"/>
    </source>
</evidence>
<evidence type="ECO:0000256" key="10">
    <source>
        <dbReference type="ARBA" id="ARBA00023002"/>
    </source>
</evidence>
<dbReference type="InterPro" id="IPR041504">
    <property type="entry name" value="AidB_N"/>
</dbReference>
<dbReference type="InParanoid" id="U5H8D1"/>
<dbReference type="UniPathway" id="UPA00118"/>
<evidence type="ECO:0000313" key="19">
    <source>
        <dbReference type="Proteomes" id="UP000017200"/>
    </source>
</evidence>
<keyword evidence="8" id="KW-0124">Carnitine biosynthesis</keyword>
<dbReference type="Gene3D" id="1.20.140.10">
    <property type="entry name" value="Butyryl-CoA Dehydrogenase, subunit A, domain 3"/>
    <property type="match status" value="1"/>
</dbReference>
<dbReference type="HOGENOM" id="CLU_288393_0_0_1"/>
<feature type="domain" description="Gamma-butyrobetaine hydroxylase-like N-terminal" evidence="15">
    <location>
        <begin position="53"/>
        <end position="139"/>
    </location>
</feature>
<evidence type="ECO:0000256" key="8">
    <source>
        <dbReference type="ARBA" id="ARBA00022873"/>
    </source>
</evidence>
<feature type="domain" description="Acyl-CoA oxidase/dehydrogenase middle" evidence="14">
    <location>
        <begin position="631"/>
        <end position="735"/>
    </location>
</feature>
<dbReference type="Pfam" id="PF06155">
    <property type="entry name" value="GBBH-like_N"/>
    <property type="match status" value="1"/>
</dbReference>
<dbReference type="SUPFAM" id="SSF47203">
    <property type="entry name" value="Acyl-CoA dehydrogenase C-terminal domain-like"/>
    <property type="match status" value="1"/>
</dbReference>
<keyword evidence="5" id="KW-0285">Flavoprotein</keyword>
<dbReference type="Proteomes" id="UP000017200">
    <property type="component" value="Unassembled WGS sequence"/>
</dbReference>
<dbReference type="Pfam" id="PF18158">
    <property type="entry name" value="AidB_N"/>
    <property type="match status" value="1"/>
</dbReference>
<evidence type="ECO:0000259" key="16">
    <source>
        <dbReference type="Pfam" id="PF18158"/>
    </source>
</evidence>
<evidence type="ECO:0000259" key="15">
    <source>
        <dbReference type="Pfam" id="PF06155"/>
    </source>
</evidence>
<keyword evidence="9" id="KW-0223">Dioxygenase</keyword>
<evidence type="ECO:0000256" key="1">
    <source>
        <dbReference type="ARBA" id="ARBA00001954"/>
    </source>
</evidence>
<dbReference type="EMBL" id="AEIJ01000341">
    <property type="status" value="NOT_ANNOTATED_CDS"/>
    <property type="molecule type" value="Genomic_DNA"/>
</dbReference>
<dbReference type="FunFam" id="3.60.130.10:FF:000001">
    <property type="entry name" value="Trimethyllysine dioxygenase, mitochondrial"/>
    <property type="match status" value="1"/>
</dbReference>
<reference evidence="18" key="4">
    <citation type="submission" date="2015-06" db="UniProtKB">
        <authorList>
            <consortium name="EnsemblFungi"/>
        </authorList>
    </citation>
    <scope>IDENTIFICATION</scope>
</reference>
<protein>
    <submittedName>
        <fullName evidence="17 18">Uncharacterized protein</fullName>
    </submittedName>
</protein>
<reference evidence="19" key="1">
    <citation type="submission" date="2010-11" db="EMBL/GenBank/DDBJ databases">
        <title>The genome sequence of Microbotryum violaceum strain p1A1 Lamole.</title>
        <authorList>
            <person name="Cuomo C."/>
            <person name="Perlin M."/>
            <person name="Young S.K."/>
            <person name="Zeng Q."/>
            <person name="Gargeya S."/>
            <person name="Alvarado L."/>
            <person name="Berlin A."/>
            <person name="Chapman S.B."/>
            <person name="Chen Z."/>
            <person name="Freedman E."/>
            <person name="Gellesch M."/>
            <person name="Goldberg J."/>
            <person name="Griggs A."/>
            <person name="Gujja S."/>
            <person name="Heilman E."/>
            <person name="Heiman D."/>
            <person name="Howarth C."/>
            <person name="Mehta T."/>
            <person name="Neiman D."/>
            <person name="Pearson M."/>
            <person name="Roberts A."/>
            <person name="Saif S."/>
            <person name="Shea T."/>
            <person name="Shenoy N."/>
            <person name="Sisk P."/>
            <person name="Stolte C."/>
            <person name="Sykes S."/>
            <person name="White J."/>
            <person name="Yandava C."/>
            <person name="Haas B."/>
            <person name="Nusbaum C."/>
            <person name="Birren B."/>
        </authorList>
    </citation>
    <scope>NUCLEOTIDE SEQUENCE [LARGE SCALE GENOMIC DNA]</scope>
    <source>
        <strain evidence="19">p1A1 Lamole</strain>
    </source>
</reference>
<dbReference type="STRING" id="683840.U5H8D1"/>
<sequence>MPGISHGRSAAALRGVADVAVVPRPTRRSFATGNANATASTLRAHPTVREDAQTPRAVTVTFTNGKQTKFHYLWLRDHCRDVRSYHPATKQRLVDTPTILHDLTPQNVEASADGLSFSWPADPSSSSSAYTSFFPWAFLLEHSYEPALDDRIPPNDKILWTSEIAHDPPMVEYDQVMGSERGVYEWVKRIHQFGFSFVRGIPPTPEATEALLRRIAFIRDTHYGGFWDFTADLKHGDLAYSNVVLNSHTDTTYFTDPCGLQMFHLLSPSTSHKGGHNLLVDGFQAAQTLRTSHPEHYDFLSTVLLPSHASGTGSDSIPSGVHLTPLVLKPVFNHDPLNGELIQVRWNGDDRGVVGGQGWAGGKMERWFEALRAWEGILRSEKSQLWTKMEMGTAIIFDNHRVLHGRSSFVGERRLCGAYINHDDYRSRYIGLHNQFGPKEEERRKRAEWEKGFGVVRKGEMLISEGFQQTPYTLPPAWDSATPLKAVIRRLVPKQVYTKIDGDCKVFQERIAGEMTDLHGKLGEAKLTKYDQWGRRVDRLETSEGWRGLKRVAAEEGLVEIPMKREDGPYSRVHMFAKTYLFTPRGGVVGCPMAMTDGAQRAFTLFGTDQMKRDYLPLLASRNPDTAITAAQWMTERPGGSDVSLTETVAKPVSSSNATANGAEYIIDGFKWFSSATDGDMSLALARTSGEGSRGLSTFAIPMRNPDGTTNGIYIHRLKNKFGTKYLPTAELSINGAKAQLVGELGRGVSAIASMLNITRVHSAISCTTGLGHCLAIARAFAQVRHVGGKNGGLLLHNEMHTAALAQSELVHRALLHFCFNTALLLGKSEAGVNEKGPTHSESMRLRLLTPVIKTFAADLATSELTKCMEALGGQGYMVENEIGTFIADCNVERIWEGTTNTLALDVVRVIHGTKGKALAAFAEWAQSIFSQAPKKHASSIAELISDLELLGQAVALYQPAKISRAAVDPRIPRLILYLIGYIASSAHLFEQVLWSASTREEQDNAELDAFAFDMWVHSGAARATSLSLRDMLEKSDEVRSGERKLEELLVYGHGGERVAKLQAKL</sequence>
<comment type="similarity">
    <text evidence="4">Belongs to the acyl-CoA dehydrogenase family.</text>
</comment>
<dbReference type="InterPro" id="IPR042098">
    <property type="entry name" value="TauD-like_sf"/>
</dbReference>
<feature type="domain" description="Acyl-CoA dehydrogenase/oxidase C-terminal" evidence="12">
    <location>
        <begin position="746"/>
        <end position="910"/>
    </location>
</feature>
<dbReference type="InterPro" id="IPR012776">
    <property type="entry name" value="Trimethyllysine_dOase"/>
</dbReference>
<dbReference type="InterPro" id="IPR009100">
    <property type="entry name" value="AcylCoA_DH/oxidase_NM_dom_sf"/>
</dbReference>
<dbReference type="NCBIfam" id="TIGR02410">
    <property type="entry name" value="carnitine_TMLD"/>
    <property type="match status" value="1"/>
</dbReference>
<evidence type="ECO:0000256" key="11">
    <source>
        <dbReference type="ARBA" id="ARBA00023004"/>
    </source>
</evidence>
<dbReference type="GO" id="GO:0005506">
    <property type="term" value="F:iron ion binding"/>
    <property type="evidence" value="ECO:0007669"/>
    <property type="project" value="InterPro"/>
</dbReference>
<evidence type="ECO:0000256" key="5">
    <source>
        <dbReference type="ARBA" id="ARBA00022630"/>
    </source>
</evidence>
<dbReference type="OrthoDB" id="10251155at2759"/>
<keyword evidence="7" id="KW-0274">FAD</keyword>
<keyword evidence="11" id="KW-0408">Iron</keyword>
<reference evidence="17 19" key="3">
    <citation type="journal article" date="2015" name="BMC Genomics">
        <title>Sex and parasites: genomic and transcriptomic analysis of Microbotryum lychnidis-dioicae, the biotrophic and plant-castrating anther smut fungus.</title>
        <authorList>
            <person name="Perlin M.H."/>
            <person name="Amselem J."/>
            <person name="Fontanillas E."/>
            <person name="Toh S.S."/>
            <person name="Chen Z."/>
            <person name="Goldberg J."/>
            <person name="Duplessis S."/>
            <person name="Henrissat B."/>
            <person name="Young S."/>
            <person name="Zeng Q."/>
            <person name="Aguileta G."/>
            <person name="Petit E."/>
            <person name="Badouin H."/>
            <person name="Andrews J."/>
            <person name="Razeeq D."/>
            <person name="Gabaldon T."/>
            <person name="Quesneville H."/>
            <person name="Giraud T."/>
            <person name="Hood M.E."/>
            <person name="Schultz D.J."/>
            <person name="Cuomo C.A."/>
        </authorList>
    </citation>
    <scope>NUCLEOTIDE SEQUENCE [LARGE SCALE GENOMIC DNA]</scope>
    <source>
        <strain evidence="19">p1A1 Lamole</strain>
        <strain evidence="17">P1A1 Lamole</strain>
    </source>
</reference>
<dbReference type="SUPFAM" id="SSF56645">
    <property type="entry name" value="Acyl-CoA dehydrogenase NM domain-like"/>
    <property type="match status" value="1"/>
</dbReference>
<accession>U5H8D1</accession>
<dbReference type="GO" id="GO:0003995">
    <property type="term" value="F:acyl-CoA dehydrogenase activity"/>
    <property type="evidence" value="ECO:0007669"/>
    <property type="project" value="TreeGrafter"/>
</dbReference>
<evidence type="ECO:0000259" key="13">
    <source>
        <dbReference type="Pfam" id="PF02668"/>
    </source>
</evidence>
<organism evidence="17">
    <name type="scientific">Microbotryum lychnidis-dioicae (strain p1A1 Lamole / MvSl-1064)</name>
    <name type="common">Anther smut fungus</name>
    <dbReference type="NCBI Taxonomy" id="683840"/>
    <lineage>
        <taxon>Eukaryota</taxon>
        <taxon>Fungi</taxon>
        <taxon>Dikarya</taxon>
        <taxon>Basidiomycota</taxon>
        <taxon>Pucciniomycotina</taxon>
        <taxon>Microbotryomycetes</taxon>
        <taxon>Microbotryales</taxon>
        <taxon>Microbotryaceae</taxon>
        <taxon>Microbotryum</taxon>
    </lineage>
</organism>
<evidence type="ECO:0000256" key="7">
    <source>
        <dbReference type="ARBA" id="ARBA00022827"/>
    </source>
</evidence>
<keyword evidence="6" id="KW-0479">Metal-binding</keyword>
<evidence type="ECO:0000313" key="18">
    <source>
        <dbReference type="EnsemblFungi" id="MVLG_03494T0"/>
    </source>
</evidence>
<dbReference type="InterPro" id="IPR038492">
    <property type="entry name" value="GBBH-like_N_sf"/>
</dbReference>
<comment type="cofactor">
    <cofactor evidence="2">
        <name>L-ascorbate</name>
        <dbReference type="ChEBI" id="CHEBI:38290"/>
    </cofactor>
</comment>
<dbReference type="PANTHER" id="PTHR42707">
    <property type="entry name" value="ACYL-COA DEHYDROGENASE"/>
    <property type="match status" value="1"/>
</dbReference>
<dbReference type="Gene3D" id="6.10.250.600">
    <property type="match status" value="1"/>
</dbReference>
<dbReference type="EMBL" id="GL541675">
    <property type="protein sequence ID" value="KDE06215.1"/>
    <property type="molecule type" value="Genomic_DNA"/>
</dbReference>
<evidence type="ECO:0000256" key="2">
    <source>
        <dbReference type="ARBA" id="ARBA00001961"/>
    </source>
</evidence>